<accession>A0ABQ4WZ20</accession>
<reference evidence="1" key="1">
    <citation type="journal article" date="2022" name="Int. J. Mol. Sci.">
        <title>Draft Genome of Tanacetum Coccineum: Genomic Comparison of Closely Related Tanacetum-Family Plants.</title>
        <authorList>
            <person name="Yamashiro T."/>
            <person name="Shiraishi A."/>
            <person name="Nakayama K."/>
            <person name="Satake H."/>
        </authorList>
    </citation>
    <scope>NUCLEOTIDE SEQUENCE</scope>
</reference>
<comment type="caution">
    <text evidence="1">The sequence shown here is derived from an EMBL/GenBank/DDBJ whole genome shotgun (WGS) entry which is preliminary data.</text>
</comment>
<protein>
    <submittedName>
        <fullName evidence="1">Uncharacterized protein</fullName>
    </submittedName>
</protein>
<organism evidence="1 2">
    <name type="scientific">Tanacetum coccineum</name>
    <dbReference type="NCBI Taxonomy" id="301880"/>
    <lineage>
        <taxon>Eukaryota</taxon>
        <taxon>Viridiplantae</taxon>
        <taxon>Streptophyta</taxon>
        <taxon>Embryophyta</taxon>
        <taxon>Tracheophyta</taxon>
        <taxon>Spermatophyta</taxon>
        <taxon>Magnoliopsida</taxon>
        <taxon>eudicotyledons</taxon>
        <taxon>Gunneridae</taxon>
        <taxon>Pentapetalae</taxon>
        <taxon>asterids</taxon>
        <taxon>campanulids</taxon>
        <taxon>Asterales</taxon>
        <taxon>Asteraceae</taxon>
        <taxon>Asteroideae</taxon>
        <taxon>Anthemideae</taxon>
        <taxon>Anthemidinae</taxon>
        <taxon>Tanacetum</taxon>
    </lineage>
</organism>
<gene>
    <name evidence="1" type="ORF">Tco_0652700</name>
</gene>
<evidence type="ECO:0000313" key="1">
    <source>
        <dbReference type="EMBL" id="GJS57916.1"/>
    </source>
</evidence>
<evidence type="ECO:0000313" key="2">
    <source>
        <dbReference type="Proteomes" id="UP001151760"/>
    </source>
</evidence>
<proteinExistence type="predicted"/>
<keyword evidence="2" id="KW-1185">Reference proteome</keyword>
<name>A0ABQ4WZ20_9ASTR</name>
<sequence length="135" mass="15191">MLLAMKDEAGSNLSNEENDFMLDTSNGEELEELTVVVMLMPRLQPADENAETVPSYDAKVVSQVHASSKVHEQVSHEKRKTIIQIMDDDQIDSNIIFDDPFMENNGGTSGHDSTGHDEYCEIQMLAYNVQREVEN</sequence>
<dbReference type="EMBL" id="BQNB010009043">
    <property type="protein sequence ID" value="GJS57916.1"/>
    <property type="molecule type" value="Genomic_DNA"/>
</dbReference>
<reference evidence="1" key="2">
    <citation type="submission" date="2022-01" db="EMBL/GenBank/DDBJ databases">
        <authorList>
            <person name="Yamashiro T."/>
            <person name="Shiraishi A."/>
            <person name="Satake H."/>
            <person name="Nakayama K."/>
        </authorList>
    </citation>
    <scope>NUCLEOTIDE SEQUENCE</scope>
</reference>
<dbReference type="Proteomes" id="UP001151760">
    <property type="component" value="Unassembled WGS sequence"/>
</dbReference>